<reference evidence="2" key="1">
    <citation type="journal article" date="2020" name="G3 (Bethesda)">
        <title>High-Quality Assemblies for Three Invasive Social Wasps from the &lt;i&gt;Vespula&lt;/i&gt; Genus.</title>
        <authorList>
            <person name="Harrop T.W.R."/>
            <person name="Guhlin J."/>
            <person name="McLaughlin G.M."/>
            <person name="Permina E."/>
            <person name="Stockwell P."/>
            <person name="Gilligan J."/>
            <person name="Le Lec M.F."/>
            <person name="Gruber M.A.M."/>
            <person name="Quinn O."/>
            <person name="Lovegrove M."/>
            <person name="Duncan E.J."/>
            <person name="Remnant E.J."/>
            <person name="Van Eeckhoven J."/>
            <person name="Graham B."/>
            <person name="Knapp R.A."/>
            <person name="Langford K.W."/>
            <person name="Kronenberg Z."/>
            <person name="Press M.O."/>
            <person name="Eacker S.M."/>
            <person name="Wilson-Rankin E.E."/>
            <person name="Purcell J."/>
            <person name="Lester P.J."/>
            <person name="Dearden P.K."/>
        </authorList>
    </citation>
    <scope>NUCLEOTIDE SEQUENCE</scope>
    <source>
        <strain evidence="2">Volc-1</strain>
    </source>
</reference>
<comment type="caution">
    <text evidence="2">The sequence shown here is derived from an EMBL/GenBank/DDBJ whole genome shotgun (WGS) entry which is preliminary data.</text>
</comment>
<feature type="region of interest" description="Disordered" evidence="1">
    <location>
        <begin position="1"/>
        <end position="49"/>
    </location>
</feature>
<accession>A0A834JI81</accession>
<gene>
    <name evidence="2" type="ORF">H0235_018276</name>
</gene>
<organism evidence="2 3">
    <name type="scientific">Vespula pensylvanica</name>
    <name type="common">Western yellow jacket</name>
    <name type="synonym">Wasp</name>
    <dbReference type="NCBI Taxonomy" id="30213"/>
    <lineage>
        <taxon>Eukaryota</taxon>
        <taxon>Metazoa</taxon>
        <taxon>Ecdysozoa</taxon>
        <taxon>Arthropoda</taxon>
        <taxon>Hexapoda</taxon>
        <taxon>Insecta</taxon>
        <taxon>Pterygota</taxon>
        <taxon>Neoptera</taxon>
        <taxon>Endopterygota</taxon>
        <taxon>Hymenoptera</taxon>
        <taxon>Apocrita</taxon>
        <taxon>Aculeata</taxon>
        <taxon>Vespoidea</taxon>
        <taxon>Vespidae</taxon>
        <taxon>Vespinae</taxon>
        <taxon>Vespula</taxon>
    </lineage>
</organism>
<dbReference type="EMBL" id="JACSDY010000025">
    <property type="protein sequence ID" value="KAF7387554.1"/>
    <property type="molecule type" value="Genomic_DNA"/>
</dbReference>
<protein>
    <submittedName>
        <fullName evidence="2">Uncharacterized protein</fullName>
    </submittedName>
</protein>
<dbReference type="AlphaFoldDB" id="A0A834JI81"/>
<sequence length="102" mass="11470">MSTVCATPRTSRELVQSGRRKEEEEEEEEEEKEEDEEEEEEARANGALFSSTLAFSMDRERDGSVVLRGSLLARRANLDKRGGRERRRKDGAPEVEVTAAAA</sequence>
<dbReference type="Proteomes" id="UP000600918">
    <property type="component" value="Unassembled WGS sequence"/>
</dbReference>
<keyword evidence="3" id="KW-1185">Reference proteome</keyword>
<feature type="compositionally biased region" description="Acidic residues" evidence="1">
    <location>
        <begin position="23"/>
        <end position="41"/>
    </location>
</feature>
<feature type="region of interest" description="Disordered" evidence="1">
    <location>
        <begin position="77"/>
        <end position="102"/>
    </location>
</feature>
<name>A0A834JI81_VESPE</name>
<evidence type="ECO:0000256" key="1">
    <source>
        <dbReference type="SAM" id="MobiDB-lite"/>
    </source>
</evidence>
<evidence type="ECO:0000313" key="2">
    <source>
        <dbReference type="EMBL" id="KAF7387554.1"/>
    </source>
</evidence>
<evidence type="ECO:0000313" key="3">
    <source>
        <dbReference type="Proteomes" id="UP000600918"/>
    </source>
</evidence>
<proteinExistence type="predicted"/>
<feature type="compositionally biased region" description="Basic and acidic residues" evidence="1">
    <location>
        <begin position="77"/>
        <end position="92"/>
    </location>
</feature>